<evidence type="ECO:0000313" key="1">
    <source>
        <dbReference type="EMBL" id="KAK2993188.1"/>
    </source>
</evidence>
<evidence type="ECO:0000313" key="2">
    <source>
        <dbReference type="Proteomes" id="UP001187471"/>
    </source>
</evidence>
<accession>A0AA88RZ18</accession>
<dbReference type="EMBL" id="JAVXUO010000339">
    <property type="protein sequence ID" value="KAK2993188.1"/>
    <property type="molecule type" value="Genomic_DNA"/>
</dbReference>
<name>A0AA88RZ18_9ASTE</name>
<dbReference type="AlphaFoldDB" id="A0AA88RZ18"/>
<proteinExistence type="predicted"/>
<dbReference type="Proteomes" id="UP001187471">
    <property type="component" value="Unassembled WGS sequence"/>
</dbReference>
<reference evidence="1" key="1">
    <citation type="submission" date="2022-12" db="EMBL/GenBank/DDBJ databases">
        <title>Draft genome assemblies for two species of Escallonia (Escalloniales).</title>
        <authorList>
            <person name="Chanderbali A."/>
            <person name="Dervinis C."/>
            <person name="Anghel I."/>
            <person name="Soltis D."/>
            <person name="Soltis P."/>
            <person name="Zapata F."/>
        </authorList>
    </citation>
    <scope>NUCLEOTIDE SEQUENCE</scope>
    <source>
        <strain evidence="1">UCBG92.1500</strain>
        <tissue evidence="1">Leaf</tissue>
    </source>
</reference>
<protein>
    <submittedName>
        <fullName evidence="1">Uncharacterized protein</fullName>
    </submittedName>
</protein>
<gene>
    <name evidence="1" type="ORF">RJ640_030812</name>
</gene>
<dbReference type="PANTHER" id="PTHR37710:SF1">
    <property type="entry name" value="TRANSMEMBRANE PROTEIN"/>
    <property type="match status" value="1"/>
</dbReference>
<sequence>MSRRRPLYTCGAAILAIVHKIYTKAQGVYGPIGSTTKWTATLLNSVFPSIYTLQCQWLAVLSFADDQILTIEGTIETLFPPSTRLFNKIDKLVHDAEALPDKFDDAMHKFPVIIHQVPFLDWALAYLISWLNLLITTLTHWGSKNTWEREITIDINCNDSHNEHVEKSSPIPDSSQDDITTVGKVYFPGGIPANKQSEEMEKSCRIFDSSPDEANMIEKWHCPTESPTCVQCDVIESSPSSESFEDEAKTVGMIVESDAVKFSYKEMLEKGTKEHVGKKEDSTTEEAPIIVGNDEVGGLGEKAANGKNEGMALEDPILELFEASWHLR</sequence>
<dbReference type="PANTHER" id="PTHR37710">
    <property type="entry name" value="TRANSMEMBRANE PROTEIN"/>
    <property type="match status" value="1"/>
</dbReference>
<keyword evidence="2" id="KW-1185">Reference proteome</keyword>
<organism evidence="1 2">
    <name type="scientific">Escallonia rubra</name>
    <dbReference type="NCBI Taxonomy" id="112253"/>
    <lineage>
        <taxon>Eukaryota</taxon>
        <taxon>Viridiplantae</taxon>
        <taxon>Streptophyta</taxon>
        <taxon>Embryophyta</taxon>
        <taxon>Tracheophyta</taxon>
        <taxon>Spermatophyta</taxon>
        <taxon>Magnoliopsida</taxon>
        <taxon>eudicotyledons</taxon>
        <taxon>Gunneridae</taxon>
        <taxon>Pentapetalae</taxon>
        <taxon>asterids</taxon>
        <taxon>campanulids</taxon>
        <taxon>Escalloniales</taxon>
        <taxon>Escalloniaceae</taxon>
        <taxon>Escallonia</taxon>
    </lineage>
</organism>
<comment type="caution">
    <text evidence="1">The sequence shown here is derived from an EMBL/GenBank/DDBJ whole genome shotgun (WGS) entry which is preliminary data.</text>
</comment>